<organism evidence="1 2">
    <name type="scientific">Burkholderia pyrrocinia</name>
    <name type="common">Pseudomonas pyrrocinia</name>
    <dbReference type="NCBI Taxonomy" id="60550"/>
    <lineage>
        <taxon>Bacteria</taxon>
        <taxon>Pseudomonadati</taxon>
        <taxon>Pseudomonadota</taxon>
        <taxon>Betaproteobacteria</taxon>
        <taxon>Burkholderiales</taxon>
        <taxon>Burkholderiaceae</taxon>
        <taxon>Burkholderia</taxon>
        <taxon>Burkholderia cepacia complex</taxon>
    </lineage>
</organism>
<dbReference type="OrthoDB" id="5995712at2"/>
<dbReference type="AlphaFoldDB" id="A0A2Z5NA62"/>
<keyword evidence="1" id="KW-0418">Kinase</keyword>
<dbReference type="InterPro" id="IPR048200">
    <property type="entry name" value="HrpD5-like"/>
</dbReference>
<name>A0A2Z5NA62_BURPY</name>
<dbReference type="GO" id="GO:0016301">
    <property type="term" value="F:kinase activity"/>
    <property type="evidence" value="ECO:0007669"/>
    <property type="project" value="UniProtKB-KW"/>
</dbReference>
<dbReference type="EMBL" id="CP024904">
    <property type="protein sequence ID" value="AXF25798.1"/>
    <property type="molecule type" value="Genomic_DNA"/>
</dbReference>
<dbReference type="RefSeq" id="WP_114182161.1">
    <property type="nucleotide sequence ID" value="NZ_CP024904.1"/>
</dbReference>
<sequence>MQNELRVLTGVHAGARLQLNATRYRIGRDTDAQIRLTDWHDVPLTIETDDDGTLRYRTDDDTLHGLLAAFEPVRFGSVVLCVGPADRTWPDDLALLGRLLHANDAPPRDAAAPPVPAPARRASNARARRALACGAVAVSMLIAAPFLRFGAESRASNVPDTRLALDATSAALRRMRLDELHASLVGGTLVVDGIAPDAAAATAVHRLLQRQPVRSDARFAVASTIVENIRESLDNRDLDVRYTGDGVFAVTGSTADARHALARVAEVRSDLGAGVRRIDVAIDAADPAQKTPSSYDAALGIDGLRYVETPDGTKHFVGGTQ</sequence>
<reference evidence="1 2" key="1">
    <citation type="journal article" date="2018" name="ISME J.">
        <title>Involvement of Burkholderiaceae and sulfurous volatiles in disease-suppressive soils.</title>
        <authorList>
            <person name="Carrion V.J."/>
            <person name="Cordovez V."/>
            <person name="Tyc O."/>
            <person name="Etalo D.W."/>
            <person name="de Bruijn I."/>
            <person name="de Jager V.C."/>
            <person name="Medema M.H."/>
            <person name="Eberl L."/>
            <person name="Raaijmakers J.M."/>
        </authorList>
    </citation>
    <scope>NUCLEOTIDE SEQUENCE [LARGE SCALE GENOMIC DNA]</scope>
    <source>
        <strain evidence="2">mHSR5</strain>
    </source>
</reference>
<proteinExistence type="predicted"/>
<keyword evidence="1" id="KW-0808">Transferase</keyword>
<accession>A0A2Z5NA62</accession>
<evidence type="ECO:0000313" key="2">
    <source>
        <dbReference type="Proteomes" id="UP000253104"/>
    </source>
</evidence>
<dbReference type="NCBIfam" id="NF041525">
    <property type="entry name" value="HrpD5"/>
    <property type="match status" value="1"/>
</dbReference>
<evidence type="ECO:0000313" key="1">
    <source>
        <dbReference type="EMBL" id="AXF25798.1"/>
    </source>
</evidence>
<protein>
    <submittedName>
        <fullName evidence="1">Serine kinase</fullName>
    </submittedName>
</protein>
<dbReference type="Gene3D" id="2.60.200.20">
    <property type="match status" value="1"/>
</dbReference>
<gene>
    <name evidence="1" type="ORF">CUJ89_35895</name>
</gene>
<dbReference type="Proteomes" id="UP000253104">
    <property type="component" value="Chromosome mHSR5_C"/>
</dbReference>